<keyword evidence="1" id="KW-0812">Transmembrane</keyword>
<keyword evidence="1" id="KW-1133">Transmembrane helix</keyword>
<keyword evidence="1" id="KW-0472">Membrane</keyword>
<gene>
    <name evidence="2" type="ORF">DPQ25_12175</name>
</gene>
<evidence type="ECO:0000313" key="3">
    <source>
        <dbReference type="Proteomes" id="UP000249377"/>
    </source>
</evidence>
<comment type="caution">
    <text evidence="2">The sequence shown here is derived from an EMBL/GenBank/DDBJ whole genome shotgun (WGS) entry which is preliminary data.</text>
</comment>
<feature type="transmembrane region" description="Helical" evidence="1">
    <location>
        <begin position="539"/>
        <end position="561"/>
    </location>
</feature>
<dbReference type="Proteomes" id="UP000249377">
    <property type="component" value="Unassembled WGS sequence"/>
</dbReference>
<name>A0A328UAR2_9FIRM</name>
<sequence length="624" mass="72004">MRMSIENKWIKKTILFLCALLGTIAVSADRTIELTSYDNFVEHMGANHVFSLIVLVALWLLLSKILFIPHTKRVQHFSVFSAALFALIAYFGFNIDRYSSLFAPHGINKYVIIDIFLLLSGYFLLFFPAIRWLMIKAQDYSYSSIGKERAWFTGNARSIFLVTVVISVLWLPYYFINFPGVVTWDSYYQINQGLGFVPLSDHQPFVHSLIQGLVLKIGIALFGTIDQAIALCSALQILSFALIFSFIIYWLARCGVSSRIRLLVLAFLALNPLIGWYSVTLWKDIWLAMFILLYGTALYIFCGEHTLCCKSRIHTTVLLLISILGVLFFKKTGIYIIVLTVPFLFYYGKKHRRRILLTVLAAFAVYGGIYTVCMNQLNIQKGDMREALSIPMQQIARTVKYHESDISEEDKLSINRFLPYDQLGELYNPKISDNVKSEFNTQAVKDDIGSFLTVYFKLMIQHPKTYLEAFLANSSGYWYPLTDYWMISTNSYQHMLSFYNENQWTIYDENYLSYQTNPSQSQLQLHAEHFVNQLRKIPIISLFFGIGCYTWLCLLLFFIGILKKNKSIRPLCVLIGAVLLTCLISPVYAEMRYAYPILLLTPILTVLLFRNQRNDHQERDIQNG</sequence>
<accession>A0A328UAR2</accession>
<dbReference type="InterPro" id="IPR046062">
    <property type="entry name" value="DUF6020"/>
</dbReference>
<evidence type="ECO:0000256" key="1">
    <source>
        <dbReference type="SAM" id="Phobius"/>
    </source>
</evidence>
<evidence type="ECO:0008006" key="4">
    <source>
        <dbReference type="Google" id="ProtNLM"/>
    </source>
</evidence>
<feature type="transmembrane region" description="Helical" evidence="1">
    <location>
        <begin position="593"/>
        <end position="609"/>
    </location>
</feature>
<evidence type="ECO:0000313" key="2">
    <source>
        <dbReference type="EMBL" id="RAQ22710.1"/>
    </source>
</evidence>
<feature type="transmembrane region" description="Helical" evidence="1">
    <location>
        <begin position="44"/>
        <end position="62"/>
    </location>
</feature>
<feature type="transmembrane region" description="Helical" evidence="1">
    <location>
        <begin position="355"/>
        <end position="372"/>
    </location>
</feature>
<dbReference type="RefSeq" id="WP_112333451.1">
    <property type="nucleotide sequence ID" value="NZ_QLYR01000010.1"/>
</dbReference>
<dbReference type="EMBL" id="QLYR01000010">
    <property type="protein sequence ID" value="RAQ22710.1"/>
    <property type="molecule type" value="Genomic_DNA"/>
</dbReference>
<proteinExistence type="predicted"/>
<feature type="transmembrane region" description="Helical" evidence="1">
    <location>
        <begin position="262"/>
        <end position="279"/>
    </location>
</feature>
<feature type="transmembrane region" description="Helical" evidence="1">
    <location>
        <begin position="568"/>
        <end position="587"/>
    </location>
</feature>
<protein>
    <recommendedName>
        <fullName evidence="4">Glycosyltransferase RgtA/B/C/D-like domain-containing protein</fullName>
    </recommendedName>
</protein>
<dbReference type="AlphaFoldDB" id="A0A328UAR2"/>
<feature type="transmembrane region" description="Helical" evidence="1">
    <location>
        <begin position="74"/>
        <end position="93"/>
    </location>
</feature>
<dbReference type="Pfam" id="PF19484">
    <property type="entry name" value="DUF6020"/>
    <property type="match status" value="1"/>
</dbReference>
<feature type="transmembrane region" description="Helical" evidence="1">
    <location>
        <begin position="285"/>
        <end position="302"/>
    </location>
</feature>
<feature type="transmembrane region" description="Helical" evidence="1">
    <location>
        <begin position="113"/>
        <end position="134"/>
    </location>
</feature>
<feature type="transmembrane region" description="Helical" evidence="1">
    <location>
        <begin position="155"/>
        <end position="176"/>
    </location>
</feature>
<organism evidence="2 3">
    <name type="scientific">Hydrogeniiclostridium mannosilyticum</name>
    <dbReference type="NCBI Taxonomy" id="2764322"/>
    <lineage>
        <taxon>Bacteria</taxon>
        <taxon>Bacillati</taxon>
        <taxon>Bacillota</taxon>
        <taxon>Clostridia</taxon>
        <taxon>Eubacteriales</taxon>
        <taxon>Acutalibacteraceae</taxon>
        <taxon>Hydrogeniiclostridium</taxon>
    </lineage>
</organism>
<keyword evidence="3" id="KW-1185">Reference proteome</keyword>
<reference evidence="2 3" key="1">
    <citation type="submission" date="2018-06" db="EMBL/GenBank/DDBJ databases">
        <title>Noncontiguous genome sequence of Ruminococcaceae bacterium ASD2818.</title>
        <authorList>
            <person name="Chaplin A.V."/>
            <person name="Sokolova S.R."/>
            <person name="Kochetkova T.O."/>
            <person name="Goltsov A.Y."/>
            <person name="Trofimov D.Y."/>
            <person name="Efimov B.A."/>
        </authorList>
    </citation>
    <scope>NUCLEOTIDE SEQUENCE [LARGE SCALE GENOMIC DNA]</scope>
    <source>
        <strain evidence="2 3">ASD2818</strain>
    </source>
</reference>
<feature type="transmembrane region" description="Helical" evidence="1">
    <location>
        <begin position="309"/>
        <end position="327"/>
    </location>
</feature>
<feature type="transmembrane region" description="Helical" evidence="1">
    <location>
        <begin position="228"/>
        <end position="250"/>
    </location>
</feature>